<dbReference type="AlphaFoldDB" id="A0A8H7A8H1"/>
<keyword evidence="5" id="KW-1185">Reference proteome</keyword>
<evidence type="ECO:0000313" key="5">
    <source>
        <dbReference type="Proteomes" id="UP000606974"/>
    </source>
</evidence>
<dbReference type="PANTHER" id="PTHR35186:SF4">
    <property type="entry name" value="PRION-INHIBITION AND PROPAGATION HELO DOMAIN-CONTAINING PROTEIN"/>
    <property type="match status" value="1"/>
</dbReference>
<dbReference type="Proteomes" id="UP000606974">
    <property type="component" value="Unassembled WGS sequence"/>
</dbReference>
<evidence type="ECO:0000313" key="4">
    <source>
        <dbReference type="EMBL" id="KAF7502536.1"/>
    </source>
</evidence>
<dbReference type="InterPro" id="IPR056002">
    <property type="entry name" value="DUF7580"/>
</dbReference>
<evidence type="ECO:0000259" key="3">
    <source>
        <dbReference type="Pfam" id="PF24476"/>
    </source>
</evidence>
<feature type="chain" id="PRO_5034552736" description="DUF7580 domain-containing protein" evidence="2">
    <location>
        <begin position="24"/>
        <end position="566"/>
    </location>
</feature>
<evidence type="ECO:0000256" key="1">
    <source>
        <dbReference type="SAM" id="MobiDB-lite"/>
    </source>
</evidence>
<organism evidence="4 5">
    <name type="scientific">Endocarpon pusillum</name>
    <dbReference type="NCBI Taxonomy" id="364733"/>
    <lineage>
        <taxon>Eukaryota</taxon>
        <taxon>Fungi</taxon>
        <taxon>Dikarya</taxon>
        <taxon>Ascomycota</taxon>
        <taxon>Pezizomycotina</taxon>
        <taxon>Eurotiomycetes</taxon>
        <taxon>Chaetothyriomycetidae</taxon>
        <taxon>Verrucariales</taxon>
        <taxon>Verrucariaceae</taxon>
        <taxon>Endocarpon</taxon>
    </lineage>
</organism>
<feature type="compositionally biased region" description="Basic residues" evidence="1">
    <location>
        <begin position="202"/>
        <end position="218"/>
    </location>
</feature>
<dbReference type="OrthoDB" id="206201at2759"/>
<evidence type="ECO:0000256" key="2">
    <source>
        <dbReference type="SAM" id="SignalP"/>
    </source>
</evidence>
<dbReference type="Pfam" id="PF24476">
    <property type="entry name" value="DUF7580"/>
    <property type="match status" value="1"/>
</dbReference>
<protein>
    <recommendedName>
        <fullName evidence="3">DUF7580 domain-containing protein</fullName>
    </recommendedName>
</protein>
<name>A0A8H7A8H1_9EURO</name>
<keyword evidence="2" id="KW-0732">Signal</keyword>
<comment type="caution">
    <text evidence="4">The sequence shown here is derived from an EMBL/GenBank/DDBJ whole genome shotgun (WGS) entry which is preliminary data.</text>
</comment>
<sequence length="566" mass="64422">MVLAGIELTLAVIPLIIAGTASSRSLWEKSKTALRQKVKNEKQVDFYSSLHTESTLLDITLRRLVSDLPTIPEQQKVQLLNRDRNQWKDVAVAVALHEKLGGAEDAFKETLEMILKALENIISDRSLHLVGIDIQSQSSVLYRKLEAFRLDAVKRGTLDELKDRLRFTNNERSRIHALNRIEQCNKKLERLLRPTTPALYQVKKHSHRKGPPQSRSRRLTNELHSAITEHCSCTCETPHEARLCLLRGGTSSDSSSIVASLDMLISAKSDSQNRKAWQESNIRIIAEEEADRPRATVRFALNGATVQTTTMQSIQREMVDSLCSLVKEPSARNLSLGIEFEGGKLWRARPRRRSLHVEEPEVRISLDRLLQDSATRMTLKQRRILAVVVAHAVLNFCESPWLDESWDKTHISFYGQPTGDGGLDLDRPYLSTNFRDPTQAPKDQAVFLNLHRSPAILALGILLLEIELYEPIESHWTEEDLVDGQPNSNTNLTAAERLLEKSVDEIYERYRMAIEACLNCDFAGLLKDTSLENEDFRQQVYEKIVVPLEEELWQGWKLTADELHAF</sequence>
<dbReference type="EMBL" id="JAACFV010000241">
    <property type="protein sequence ID" value="KAF7502536.1"/>
    <property type="molecule type" value="Genomic_DNA"/>
</dbReference>
<feature type="signal peptide" evidence="2">
    <location>
        <begin position="1"/>
        <end position="23"/>
    </location>
</feature>
<proteinExistence type="predicted"/>
<gene>
    <name evidence="4" type="ORF">GJ744_005623</name>
</gene>
<feature type="domain" description="DUF7580" evidence="3">
    <location>
        <begin position="214"/>
        <end position="552"/>
    </location>
</feature>
<reference evidence="4" key="1">
    <citation type="submission" date="2020-02" db="EMBL/GenBank/DDBJ databases">
        <authorList>
            <person name="Palmer J.M."/>
        </authorList>
    </citation>
    <scope>NUCLEOTIDE SEQUENCE</scope>
    <source>
        <strain evidence="4">EPUS1.4</strain>
        <tissue evidence="4">Thallus</tissue>
    </source>
</reference>
<dbReference type="PANTHER" id="PTHR35186">
    <property type="entry name" value="ANK_REP_REGION DOMAIN-CONTAINING PROTEIN"/>
    <property type="match status" value="1"/>
</dbReference>
<accession>A0A8H7A8H1</accession>
<feature type="region of interest" description="Disordered" evidence="1">
    <location>
        <begin position="200"/>
        <end position="219"/>
    </location>
</feature>